<dbReference type="PANTHER" id="PTHR47430">
    <property type="entry name" value="GB|AAC33480.1"/>
    <property type="match status" value="1"/>
</dbReference>
<dbReference type="STRING" id="74649.A0A2P6PDE3"/>
<sequence>MLRDNICWEAISETLGTRTNAVCSMKWYNQLTSPLVSQKLWADIDDYRLLDALNSLDACCIEDVDWDDLLEHRPGDVCQKRWHQMVKHIGHHGLKSFPEQVEVLSKRYLADLIEAREIYASKPAVD</sequence>
<dbReference type="InterPro" id="IPR009057">
    <property type="entry name" value="Homeodomain-like_sf"/>
</dbReference>
<organism evidence="2 3">
    <name type="scientific">Rosa chinensis</name>
    <name type="common">China rose</name>
    <dbReference type="NCBI Taxonomy" id="74649"/>
    <lineage>
        <taxon>Eukaryota</taxon>
        <taxon>Viridiplantae</taxon>
        <taxon>Streptophyta</taxon>
        <taxon>Embryophyta</taxon>
        <taxon>Tracheophyta</taxon>
        <taxon>Spermatophyta</taxon>
        <taxon>Magnoliopsida</taxon>
        <taxon>eudicotyledons</taxon>
        <taxon>Gunneridae</taxon>
        <taxon>Pentapetalae</taxon>
        <taxon>rosids</taxon>
        <taxon>fabids</taxon>
        <taxon>Rosales</taxon>
        <taxon>Rosaceae</taxon>
        <taxon>Rosoideae</taxon>
        <taxon>Rosoideae incertae sedis</taxon>
        <taxon>Rosa</taxon>
    </lineage>
</organism>
<evidence type="ECO:0000313" key="2">
    <source>
        <dbReference type="EMBL" id="PRQ19941.1"/>
    </source>
</evidence>
<dbReference type="OMA" id="CDANDYR"/>
<feature type="domain" description="Myb-like" evidence="1">
    <location>
        <begin position="33"/>
        <end position="86"/>
    </location>
</feature>
<dbReference type="PANTHER" id="PTHR47430:SF4">
    <property type="entry name" value="GB|AAC33480.1"/>
    <property type="match status" value="1"/>
</dbReference>
<evidence type="ECO:0000313" key="3">
    <source>
        <dbReference type="Proteomes" id="UP000238479"/>
    </source>
</evidence>
<keyword evidence="3" id="KW-1185">Reference proteome</keyword>
<dbReference type="SUPFAM" id="SSF46689">
    <property type="entry name" value="Homeodomain-like"/>
    <property type="match status" value="1"/>
</dbReference>
<evidence type="ECO:0000259" key="1">
    <source>
        <dbReference type="PROSITE" id="PS50090"/>
    </source>
</evidence>
<name>A0A2P6PDE3_ROSCH</name>
<dbReference type="InterPro" id="IPR001005">
    <property type="entry name" value="SANT/Myb"/>
</dbReference>
<protein>
    <submittedName>
        <fullName evidence="2">Putative transcription factor MYB-HB-like family</fullName>
    </submittedName>
</protein>
<dbReference type="PROSITE" id="PS50090">
    <property type="entry name" value="MYB_LIKE"/>
    <property type="match status" value="1"/>
</dbReference>
<gene>
    <name evidence="2" type="ORF">RchiOBHm_Chr7g0222761</name>
</gene>
<dbReference type="Proteomes" id="UP000238479">
    <property type="component" value="Chromosome 7"/>
</dbReference>
<reference evidence="2 3" key="1">
    <citation type="journal article" date="2018" name="Nat. Genet.">
        <title>The Rosa genome provides new insights in the design of modern roses.</title>
        <authorList>
            <person name="Bendahmane M."/>
        </authorList>
    </citation>
    <scope>NUCLEOTIDE SEQUENCE [LARGE SCALE GENOMIC DNA]</scope>
    <source>
        <strain evidence="3">cv. Old Blush</strain>
    </source>
</reference>
<accession>A0A2P6PDE3</accession>
<dbReference type="EMBL" id="PDCK01000045">
    <property type="protein sequence ID" value="PRQ19941.1"/>
    <property type="molecule type" value="Genomic_DNA"/>
</dbReference>
<dbReference type="Gramene" id="PRQ19941">
    <property type="protein sequence ID" value="PRQ19941"/>
    <property type="gene ID" value="RchiOBHm_Chr7g0222761"/>
</dbReference>
<proteinExistence type="predicted"/>
<comment type="caution">
    <text evidence="2">The sequence shown here is derived from an EMBL/GenBank/DDBJ whole genome shotgun (WGS) entry which is preliminary data.</text>
</comment>
<dbReference type="AlphaFoldDB" id="A0A2P6PDE3"/>